<feature type="region of interest" description="Disordered" evidence="1">
    <location>
        <begin position="1"/>
        <end position="61"/>
    </location>
</feature>
<evidence type="ECO:0000256" key="1">
    <source>
        <dbReference type="SAM" id="MobiDB-lite"/>
    </source>
</evidence>
<gene>
    <name evidence="2" type="ORF">BC793_103289</name>
</gene>
<proteinExistence type="predicted"/>
<name>A0A316FNS8_9ACTN</name>
<accession>A0A316FNS8</accession>
<evidence type="ECO:0000313" key="2">
    <source>
        <dbReference type="EMBL" id="PWK50404.1"/>
    </source>
</evidence>
<protein>
    <submittedName>
        <fullName evidence="2">Uncharacterized protein</fullName>
    </submittedName>
</protein>
<keyword evidence="3" id="KW-1185">Reference proteome</keyword>
<evidence type="ECO:0000313" key="3">
    <source>
        <dbReference type="Proteomes" id="UP000245697"/>
    </source>
</evidence>
<feature type="compositionally biased region" description="Polar residues" evidence="1">
    <location>
        <begin position="48"/>
        <end position="61"/>
    </location>
</feature>
<sequence>MGRCAGSRTGDRSPGSDPGRASAVPGRVPDERAQSSVGSRTGGRSPGWAQTPTSTDLREPASTTGAHIAGMCALAVVMAWVGVHDHGSVCAGRRDGVGEISRSAIVCACRGRATMSDGEVGAARTSPGAECGFRLARSADFAWRGARTSPGAGRGRRLARSADFAGRGARTSTGAECGRRLVRGADVDWRGVRTSPGAGARSLRTRRSQRWLKGATASRFCAAASAPSRASQTRMRRLRRPAARRASSRWRATYSALPSAVSILTGGWP</sequence>
<dbReference type="AlphaFoldDB" id="A0A316FNS8"/>
<reference evidence="2 3" key="1">
    <citation type="submission" date="2018-05" db="EMBL/GenBank/DDBJ databases">
        <title>Genomic Encyclopedia of Archaeal and Bacterial Type Strains, Phase II (KMG-II): from individual species to whole genera.</title>
        <authorList>
            <person name="Goeker M."/>
        </authorList>
    </citation>
    <scope>NUCLEOTIDE SEQUENCE [LARGE SCALE GENOMIC DNA]</scope>
    <source>
        <strain evidence="2 3">DSM 45184</strain>
    </source>
</reference>
<organism evidence="2 3">
    <name type="scientific">Actinoplanes xinjiangensis</name>
    <dbReference type="NCBI Taxonomy" id="512350"/>
    <lineage>
        <taxon>Bacteria</taxon>
        <taxon>Bacillati</taxon>
        <taxon>Actinomycetota</taxon>
        <taxon>Actinomycetes</taxon>
        <taxon>Micromonosporales</taxon>
        <taxon>Micromonosporaceae</taxon>
        <taxon>Actinoplanes</taxon>
    </lineage>
</organism>
<dbReference type="Proteomes" id="UP000245697">
    <property type="component" value="Unassembled WGS sequence"/>
</dbReference>
<dbReference type="EMBL" id="QGGR01000003">
    <property type="protein sequence ID" value="PWK50404.1"/>
    <property type="molecule type" value="Genomic_DNA"/>
</dbReference>
<comment type="caution">
    <text evidence="2">The sequence shown here is derived from an EMBL/GenBank/DDBJ whole genome shotgun (WGS) entry which is preliminary data.</text>
</comment>